<dbReference type="GO" id="GO:0010945">
    <property type="term" value="F:coenzyme A diphosphatase activity"/>
    <property type="evidence" value="ECO:0007669"/>
    <property type="project" value="InterPro"/>
</dbReference>
<keyword evidence="6" id="KW-0464">Manganese</keyword>
<evidence type="ECO:0000256" key="4">
    <source>
        <dbReference type="ARBA" id="ARBA00022801"/>
    </source>
</evidence>
<evidence type="ECO:0000256" key="1">
    <source>
        <dbReference type="ARBA" id="ARBA00001936"/>
    </source>
</evidence>
<dbReference type="Pfam" id="PF00293">
    <property type="entry name" value="NUDIX"/>
    <property type="match status" value="1"/>
</dbReference>
<dbReference type="InterPro" id="IPR000086">
    <property type="entry name" value="NUDIX_hydrolase_dom"/>
</dbReference>
<dbReference type="Gene3D" id="3.90.79.10">
    <property type="entry name" value="Nucleoside Triphosphate Pyrophosphohydrolase"/>
    <property type="match status" value="1"/>
</dbReference>
<dbReference type="CDD" id="cd03426">
    <property type="entry name" value="NUDIX_CoAse_Nudt7"/>
    <property type="match status" value="1"/>
</dbReference>
<proteinExistence type="predicted"/>
<comment type="caution">
    <text evidence="8">The sequence shown here is derived from an EMBL/GenBank/DDBJ whole genome shotgun (WGS) entry which is preliminary data.</text>
</comment>
<evidence type="ECO:0000313" key="9">
    <source>
        <dbReference type="Proteomes" id="UP000462152"/>
    </source>
</evidence>
<organism evidence="8 9">
    <name type="scientific">Rothia koreensis</name>
    <dbReference type="NCBI Taxonomy" id="592378"/>
    <lineage>
        <taxon>Bacteria</taxon>
        <taxon>Bacillati</taxon>
        <taxon>Actinomycetota</taxon>
        <taxon>Actinomycetes</taxon>
        <taxon>Micrococcales</taxon>
        <taxon>Micrococcaceae</taxon>
        <taxon>Rothia</taxon>
    </lineage>
</organism>
<dbReference type="InterPro" id="IPR045121">
    <property type="entry name" value="CoAse"/>
</dbReference>
<evidence type="ECO:0000256" key="3">
    <source>
        <dbReference type="ARBA" id="ARBA00022723"/>
    </source>
</evidence>
<dbReference type="Proteomes" id="UP000462152">
    <property type="component" value="Unassembled WGS sequence"/>
</dbReference>
<dbReference type="PANTHER" id="PTHR12992">
    <property type="entry name" value="NUDIX HYDROLASE"/>
    <property type="match status" value="1"/>
</dbReference>
<keyword evidence="3" id="KW-0479">Metal-binding</keyword>
<evidence type="ECO:0000256" key="6">
    <source>
        <dbReference type="ARBA" id="ARBA00023211"/>
    </source>
</evidence>
<feature type="domain" description="Nudix hydrolase" evidence="7">
    <location>
        <begin position="16"/>
        <end position="170"/>
    </location>
</feature>
<evidence type="ECO:0000256" key="2">
    <source>
        <dbReference type="ARBA" id="ARBA00001946"/>
    </source>
</evidence>
<accession>A0A7K1LEQ2</accession>
<reference evidence="8 9" key="1">
    <citation type="submission" date="2019-12" db="EMBL/GenBank/DDBJ databases">
        <authorList>
            <person name="Li J."/>
            <person name="Shi Y."/>
            <person name="Xu G."/>
            <person name="Xiao D."/>
            <person name="Ran X."/>
        </authorList>
    </citation>
    <scope>NUCLEOTIDE SEQUENCE [LARGE SCALE GENOMIC DNA]</scope>
    <source>
        <strain evidence="8 9">JCM 15915</strain>
    </source>
</reference>
<name>A0A7K1LEQ2_9MICC</name>
<comment type="cofactor">
    <cofactor evidence="2">
        <name>Mg(2+)</name>
        <dbReference type="ChEBI" id="CHEBI:18420"/>
    </cofactor>
</comment>
<sequence>MDDREPWRIGAMDPESTKDAAVLILFGVLDDALAASSSGAESGVGADLDVLIVVRAGTLRQHAGQPAFPGGKVDPEDHQAEDPFVEAALREAVEETGLDRDGVEVLGKLAPVPLPVSNFMVTPVIGWWKDPSRVAVVDSAESSRVFRVPVRDLIDPGNRHYAAVTRGRLTYTSPAFDIVDSTQRVTIWGFTGVVLDRVLHELGWDQEWDRTRSEPAPR</sequence>
<evidence type="ECO:0000259" key="7">
    <source>
        <dbReference type="PROSITE" id="PS51462"/>
    </source>
</evidence>
<keyword evidence="5" id="KW-0460">Magnesium</keyword>
<dbReference type="PROSITE" id="PS51462">
    <property type="entry name" value="NUDIX"/>
    <property type="match status" value="1"/>
</dbReference>
<gene>
    <name evidence="8" type="ORF">GMA10_00175</name>
</gene>
<dbReference type="InterPro" id="IPR015797">
    <property type="entry name" value="NUDIX_hydrolase-like_dom_sf"/>
</dbReference>
<evidence type="ECO:0000313" key="8">
    <source>
        <dbReference type="EMBL" id="MUN53659.1"/>
    </source>
</evidence>
<comment type="cofactor">
    <cofactor evidence="1">
        <name>Mn(2+)</name>
        <dbReference type="ChEBI" id="CHEBI:29035"/>
    </cofactor>
</comment>
<dbReference type="EMBL" id="WOGT01000001">
    <property type="protein sequence ID" value="MUN53659.1"/>
    <property type="molecule type" value="Genomic_DNA"/>
</dbReference>
<dbReference type="GO" id="GO:0046872">
    <property type="term" value="F:metal ion binding"/>
    <property type="evidence" value="ECO:0007669"/>
    <property type="project" value="UniProtKB-KW"/>
</dbReference>
<keyword evidence="9" id="KW-1185">Reference proteome</keyword>
<protein>
    <submittedName>
        <fullName evidence="8">NUDIX domain-containing protein</fullName>
    </submittedName>
</protein>
<evidence type="ECO:0000256" key="5">
    <source>
        <dbReference type="ARBA" id="ARBA00022842"/>
    </source>
</evidence>
<dbReference type="SUPFAM" id="SSF55811">
    <property type="entry name" value="Nudix"/>
    <property type="match status" value="1"/>
</dbReference>
<dbReference type="AlphaFoldDB" id="A0A7K1LEQ2"/>
<keyword evidence="4" id="KW-0378">Hydrolase</keyword>
<dbReference type="PANTHER" id="PTHR12992:SF11">
    <property type="entry name" value="MITOCHONDRIAL COENZYME A DIPHOSPHATASE NUDT8"/>
    <property type="match status" value="1"/>
</dbReference>
<dbReference type="OrthoDB" id="9802805at2"/>